<dbReference type="AlphaFoldDB" id="A0A1I3V6M7"/>
<organism evidence="2 3">
    <name type="scientific">Xenorhabdus mauleonii</name>
    <dbReference type="NCBI Taxonomy" id="351675"/>
    <lineage>
        <taxon>Bacteria</taxon>
        <taxon>Pseudomonadati</taxon>
        <taxon>Pseudomonadota</taxon>
        <taxon>Gammaproteobacteria</taxon>
        <taxon>Enterobacterales</taxon>
        <taxon>Morganellaceae</taxon>
        <taxon>Xenorhabdus</taxon>
    </lineage>
</organism>
<name>A0A1I3V6M7_9GAMM</name>
<gene>
    <name evidence="2" type="ORF">SAMN05421680_11969</name>
    <name evidence="1" type="ORF">Xmau_03865</name>
</gene>
<reference evidence="1 4" key="3">
    <citation type="journal article" date="2017" name="Nat. Microbiol.">
        <title>Natural product diversity associated with the nematode symbionts Photorhabdus and Xenorhabdus.</title>
        <authorList>
            <person name="Tobias N.J."/>
            <person name="Wolff H."/>
            <person name="Djahanschiri B."/>
            <person name="Grundmann F."/>
            <person name="Kronenwerth M."/>
            <person name="Shi Y.M."/>
            <person name="Simonyi S."/>
            <person name="Grun P."/>
            <person name="Shapiro-Ilan D."/>
            <person name="Pidot S.J."/>
            <person name="Stinear T.P."/>
            <person name="Ebersberger I."/>
            <person name="Bode H.B."/>
        </authorList>
    </citation>
    <scope>NUCLEOTIDE SEQUENCE [LARGE SCALE GENOMIC DNA]</scope>
    <source>
        <strain evidence="1 4">DSM 17908</strain>
    </source>
</reference>
<keyword evidence="4" id="KW-1185">Reference proteome</keyword>
<accession>A0A1I3V6M7</accession>
<dbReference type="EMBL" id="NITY01000020">
    <property type="protein sequence ID" value="PHM37647.1"/>
    <property type="molecule type" value="Genomic_DNA"/>
</dbReference>
<dbReference type="EMBL" id="FORG01000019">
    <property type="protein sequence ID" value="SFJ90800.1"/>
    <property type="molecule type" value="Genomic_DNA"/>
</dbReference>
<reference evidence="3" key="2">
    <citation type="submission" date="2016-10" db="EMBL/GenBank/DDBJ databases">
        <authorList>
            <person name="Varghese N."/>
            <person name="Submissions S."/>
        </authorList>
    </citation>
    <scope>NUCLEOTIDE SEQUENCE [LARGE SCALE GENOMIC DNA]</scope>
    <source>
        <strain evidence="3">DSM 17908</strain>
    </source>
</reference>
<evidence type="ECO:0000313" key="3">
    <source>
        <dbReference type="Proteomes" id="UP000198919"/>
    </source>
</evidence>
<sequence length="125" mass="14516">MSVCTLSDKHFSAVVLAYETYHINCFPLNLSWYEAKEKVGEILHQANLDSFNYRYKEDLTGTFVFDSSAPQLSVPAVLKALDCIEYQCCEVESYQQTRAYKIIKQLRLSLIDKIDGYEEAHWFID</sequence>
<reference evidence="2" key="1">
    <citation type="submission" date="2016-10" db="EMBL/GenBank/DDBJ databases">
        <authorList>
            <person name="de Groot N.N."/>
        </authorList>
    </citation>
    <scope>NUCLEOTIDE SEQUENCE [LARGE SCALE GENOMIC DNA]</scope>
    <source>
        <strain evidence="2">DSM 17908</strain>
    </source>
</reference>
<dbReference type="RefSeq" id="WP_092512834.1">
    <property type="nucleotide sequence ID" value="NZ_CAWNQB010000013.1"/>
</dbReference>
<evidence type="ECO:0000313" key="2">
    <source>
        <dbReference type="EMBL" id="SFJ90800.1"/>
    </source>
</evidence>
<evidence type="ECO:0000313" key="4">
    <source>
        <dbReference type="Proteomes" id="UP000224607"/>
    </source>
</evidence>
<dbReference type="Proteomes" id="UP000198919">
    <property type="component" value="Unassembled WGS sequence"/>
</dbReference>
<protein>
    <submittedName>
        <fullName evidence="2">Uncharacterized protein</fullName>
    </submittedName>
</protein>
<proteinExistence type="predicted"/>
<dbReference type="Proteomes" id="UP000224607">
    <property type="component" value="Unassembled WGS sequence"/>
</dbReference>
<dbReference type="OrthoDB" id="4578443at2"/>
<evidence type="ECO:0000313" key="1">
    <source>
        <dbReference type="EMBL" id="PHM37647.1"/>
    </source>
</evidence>